<evidence type="ECO:0000313" key="3">
    <source>
        <dbReference type="Proteomes" id="UP000215506"/>
    </source>
</evidence>
<dbReference type="Pfam" id="PF13392">
    <property type="entry name" value="HNH_3"/>
    <property type="match status" value="1"/>
</dbReference>
<comment type="caution">
    <text evidence="2">The sequence shown here is derived from an EMBL/GenBank/DDBJ whole genome shotgun (WGS) entry which is preliminary data.</text>
</comment>
<dbReference type="Gene3D" id="3.90.75.20">
    <property type="match status" value="1"/>
</dbReference>
<evidence type="ECO:0000259" key="1">
    <source>
        <dbReference type="Pfam" id="PF13392"/>
    </source>
</evidence>
<proteinExistence type="predicted"/>
<dbReference type="Proteomes" id="UP000215506">
    <property type="component" value="Unassembled WGS sequence"/>
</dbReference>
<sequence>MIKTRSLVCSECGHDFEQVVRQGGRKAMTCSPECKKVRANRLFNERYVPTSDRRKRGTNKGCEAPDCDGRAKAKGLCSMHYKRLHDSGEIGPGGPVKDRCWAEGCESGTWARGLCRFHYQRVWTTGDPGPLRRKKRPNGQGRSLVRGYVRMTTPDGRRMDEHRFVMEQHLGRPLRRDESVHHKNGVRDDNRLENLELWVKPQLAGQRVEDLVDFVVSSYPAIVAAALEKAQLDNLSAS</sequence>
<dbReference type="InterPro" id="IPR003615">
    <property type="entry name" value="HNH_nuc"/>
</dbReference>
<dbReference type="EMBL" id="NGAF01000023">
    <property type="protein sequence ID" value="OXR41124.1"/>
    <property type="molecule type" value="Genomic_DNA"/>
</dbReference>
<gene>
    <name evidence="2" type="ORF">B7C42_06894</name>
</gene>
<reference evidence="2 3" key="1">
    <citation type="submission" date="2017-07" db="EMBL/GenBank/DDBJ databases">
        <title>First draft Genome Sequence of Nocardia cerradoensis isolated from human infection.</title>
        <authorList>
            <person name="Carrasco G."/>
        </authorList>
    </citation>
    <scope>NUCLEOTIDE SEQUENCE [LARGE SCALE GENOMIC DNA]</scope>
    <source>
        <strain evidence="2 3">CNM20130759</strain>
    </source>
</reference>
<name>A0A231GWY1_9NOCA</name>
<evidence type="ECO:0000313" key="2">
    <source>
        <dbReference type="EMBL" id="OXR41124.1"/>
    </source>
</evidence>
<organism evidence="2 3">
    <name type="scientific">Nocardia cerradoensis</name>
    <dbReference type="NCBI Taxonomy" id="85688"/>
    <lineage>
        <taxon>Bacteria</taxon>
        <taxon>Bacillati</taxon>
        <taxon>Actinomycetota</taxon>
        <taxon>Actinomycetes</taxon>
        <taxon>Mycobacteriales</taxon>
        <taxon>Nocardiaceae</taxon>
        <taxon>Nocardia</taxon>
    </lineage>
</organism>
<protein>
    <recommendedName>
        <fullName evidence="1">HNH nuclease domain-containing protein</fullName>
    </recommendedName>
</protein>
<accession>A0A231GWY1</accession>
<keyword evidence="3" id="KW-1185">Reference proteome</keyword>
<dbReference type="SUPFAM" id="SSF54060">
    <property type="entry name" value="His-Me finger endonucleases"/>
    <property type="match status" value="1"/>
</dbReference>
<feature type="domain" description="HNH nuclease" evidence="1">
    <location>
        <begin position="162"/>
        <end position="197"/>
    </location>
</feature>
<dbReference type="AlphaFoldDB" id="A0A231GWY1"/>
<dbReference type="InterPro" id="IPR044925">
    <property type="entry name" value="His-Me_finger_sf"/>
</dbReference>